<comment type="catalytic activity">
    <reaction evidence="1 8">
        <text>Cleavage of hydrophobic, N-terminal signal or leader sequences from secreted and periplasmic proteins.</text>
        <dbReference type="EC" id="3.4.21.89"/>
    </reaction>
</comment>
<dbReference type="OrthoDB" id="9802919at2"/>
<dbReference type="GO" id="GO:0009003">
    <property type="term" value="F:signal peptidase activity"/>
    <property type="evidence" value="ECO:0007669"/>
    <property type="project" value="UniProtKB-EC"/>
</dbReference>
<evidence type="ECO:0000256" key="5">
    <source>
        <dbReference type="ARBA" id="ARBA00022670"/>
    </source>
</evidence>
<evidence type="ECO:0000256" key="1">
    <source>
        <dbReference type="ARBA" id="ARBA00000677"/>
    </source>
</evidence>
<dbReference type="PROSITE" id="PS00761">
    <property type="entry name" value="SPASE_I_3"/>
    <property type="match status" value="1"/>
</dbReference>
<protein>
    <recommendedName>
        <fullName evidence="4 8">Signal peptidase I</fullName>
        <ecNumber evidence="4 8">3.4.21.89</ecNumber>
    </recommendedName>
</protein>
<dbReference type="PANTHER" id="PTHR43390">
    <property type="entry name" value="SIGNAL PEPTIDASE I"/>
    <property type="match status" value="1"/>
</dbReference>
<name>A0A1I1VSW1_9BACI</name>
<feature type="domain" description="Peptidase S26" evidence="10">
    <location>
        <begin position="10"/>
        <end position="164"/>
    </location>
</feature>
<dbReference type="InterPro" id="IPR019756">
    <property type="entry name" value="Pept_S26A_signal_pept_1_Ser-AS"/>
</dbReference>
<dbReference type="CDD" id="cd06530">
    <property type="entry name" value="S26_SPase_I"/>
    <property type="match status" value="1"/>
</dbReference>
<evidence type="ECO:0000256" key="3">
    <source>
        <dbReference type="ARBA" id="ARBA00009370"/>
    </source>
</evidence>
<dbReference type="EC" id="3.4.21.89" evidence="4 8"/>
<dbReference type="InterPro" id="IPR019757">
    <property type="entry name" value="Pept_S26A_signal_pept_1_Lys-AS"/>
</dbReference>
<dbReference type="InterPro" id="IPR000223">
    <property type="entry name" value="Pept_S26A_signal_pept_1"/>
</dbReference>
<dbReference type="InterPro" id="IPR019758">
    <property type="entry name" value="Pept_S26A_signal_pept_1_CS"/>
</dbReference>
<evidence type="ECO:0000259" key="10">
    <source>
        <dbReference type="Pfam" id="PF10502"/>
    </source>
</evidence>
<dbReference type="STRING" id="640948.SAMN05216238_104341"/>
<evidence type="ECO:0000256" key="2">
    <source>
        <dbReference type="ARBA" id="ARBA00004401"/>
    </source>
</evidence>
<feature type="active site" evidence="7">
    <location>
        <position position="41"/>
    </location>
</feature>
<evidence type="ECO:0000256" key="9">
    <source>
        <dbReference type="RuleBase" id="RU362042"/>
    </source>
</evidence>
<dbReference type="GO" id="GO:0006465">
    <property type="term" value="P:signal peptide processing"/>
    <property type="evidence" value="ECO:0007669"/>
    <property type="project" value="InterPro"/>
</dbReference>
<organism evidence="11 12">
    <name type="scientific">Lentibacillus persicus</name>
    <dbReference type="NCBI Taxonomy" id="640948"/>
    <lineage>
        <taxon>Bacteria</taxon>
        <taxon>Bacillati</taxon>
        <taxon>Bacillota</taxon>
        <taxon>Bacilli</taxon>
        <taxon>Bacillales</taxon>
        <taxon>Bacillaceae</taxon>
        <taxon>Lentibacillus</taxon>
    </lineage>
</organism>
<dbReference type="Proteomes" id="UP000199474">
    <property type="component" value="Unassembled WGS sequence"/>
</dbReference>
<evidence type="ECO:0000256" key="7">
    <source>
        <dbReference type="PIRSR" id="PIRSR600223-1"/>
    </source>
</evidence>
<gene>
    <name evidence="11" type="ORF">SAMN05216238_104341</name>
</gene>
<keyword evidence="5 8" id="KW-0645">Protease</keyword>
<feature type="active site" evidence="7">
    <location>
        <position position="81"/>
    </location>
</feature>
<evidence type="ECO:0000256" key="4">
    <source>
        <dbReference type="ARBA" id="ARBA00013208"/>
    </source>
</evidence>
<dbReference type="AlphaFoldDB" id="A0A1I1VSW1"/>
<evidence type="ECO:0000256" key="6">
    <source>
        <dbReference type="ARBA" id="ARBA00022801"/>
    </source>
</evidence>
<proteinExistence type="inferred from homology"/>
<evidence type="ECO:0000313" key="12">
    <source>
        <dbReference type="Proteomes" id="UP000199474"/>
    </source>
</evidence>
<dbReference type="GO" id="GO:0004252">
    <property type="term" value="F:serine-type endopeptidase activity"/>
    <property type="evidence" value="ECO:0007669"/>
    <property type="project" value="InterPro"/>
</dbReference>
<dbReference type="InterPro" id="IPR036286">
    <property type="entry name" value="LexA/Signal_pep-like_sf"/>
</dbReference>
<sequence length="174" mass="19805">MNKTKKKNSWIELLKVILIALLIAFFLRTFVLVTSVVEGESMAPTLENGEIVLFNKFTYLFDDPERGDVIIIDRPRKNYVKRVIALPGETVAVDGETLYIDGKVYEQTFITDTTRHYTGQIGPVEVPENSYFVMGDNRQLSKDSRNGLGFINADNITGKSEFVIFPLKEWSMTK</sequence>
<keyword evidence="6 8" id="KW-0378">Hydrolase</keyword>
<dbReference type="InterPro" id="IPR019533">
    <property type="entry name" value="Peptidase_S26"/>
</dbReference>
<dbReference type="PRINTS" id="PR00727">
    <property type="entry name" value="LEADERPTASE"/>
</dbReference>
<dbReference type="Pfam" id="PF10502">
    <property type="entry name" value="Peptidase_S26"/>
    <property type="match status" value="1"/>
</dbReference>
<dbReference type="NCBIfam" id="TIGR02227">
    <property type="entry name" value="sigpep_I_bact"/>
    <property type="match status" value="1"/>
</dbReference>
<dbReference type="PANTHER" id="PTHR43390:SF1">
    <property type="entry name" value="CHLOROPLAST PROCESSING PEPTIDASE"/>
    <property type="match status" value="1"/>
</dbReference>
<comment type="similarity">
    <text evidence="3 9">Belongs to the peptidase S26 family.</text>
</comment>
<dbReference type="Gene3D" id="2.10.109.10">
    <property type="entry name" value="Umud Fragment, subunit A"/>
    <property type="match status" value="1"/>
</dbReference>
<accession>A0A1I1VSW1</accession>
<keyword evidence="12" id="KW-1185">Reference proteome</keyword>
<evidence type="ECO:0000313" key="11">
    <source>
        <dbReference type="EMBL" id="SFD84123.1"/>
    </source>
</evidence>
<dbReference type="RefSeq" id="WP_090083932.1">
    <property type="nucleotide sequence ID" value="NZ_FOMR01000004.1"/>
</dbReference>
<dbReference type="PROSITE" id="PS00501">
    <property type="entry name" value="SPASE_I_1"/>
    <property type="match status" value="1"/>
</dbReference>
<dbReference type="EMBL" id="FOMR01000004">
    <property type="protein sequence ID" value="SFD84123.1"/>
    <property type="molecule type" value="Genomic_DNA"/>
</dbReference>
<dbReference type="GO" id="GO:0005886">
    <property type="term" value="C:plasma membrane"/>
    <property type="evidence" value="ECO:0007669"/>
    <property type="project" value="UniProtKB-SubCell"/>
</dbReference>
<comment type="subcellular location">
    <subcellularLocation>
        <location evidence="2">Cell membrane</location>
        <topology evidence="2">Single-pass type II membrane protein</topology>
    </subcellularLocation>
    <subcellularLocation>
        <location evidence="9">Membrane</location>
        <topology evidence="9">Single-pass type II membrane protein</topology>
    </subcellularLocation>
</comment>
<dbReference type="SUPFAM" id="SSF51306">
    <property type="entry name" value="LexA/Signal peptidase"/>
    <property type="match status" value="1"/>
</dbReference>
<reference evidence="12" key="1">
    <citation type="submission" date="2016-10" db="EMBL/GenBank/DDBJ databases">
        <authorList>
            <person name="Varghese N."/>
            <person name="Submissions S."/>
        </authorList>
    </citation>
    <scope>NUCLEOTIDE SEQUENCE [LARGE SCALE GENOMIC DNA]</scope>
    <source>
        <strain evidence="12">DSM 22530</strain>
    </source>
</reference>
<dbReference type="PROSITE" id="PS00760">
    <property type="entry name" value="SPASE_I_2"/>
    <property type="match status" value="1"/>
</dbReference>
<evidence type="ECO:0000256" key="8">
    <source>
        <dbReference type="RuleBase" id="RU003993"/>
    </source>
</evidence>